<evidence type="ECO:0000256" key="2">
    <source>
        <dbReference type="PROSITE-ProRule" id="PRU00703"/>
    </source>
</evidence>
<dbReference type="RefSeq" id="WP_072908484.1">
    <property type="nucleotide sequence ID" value="NZ_FRAI01000032.1"/>
</dbReference>
<accession>A0A1M6RHW2</accession>
<keyword evidence="1 2" id="KW-0129">CBS domain</keyword>
<dbReference type="Pfam" id="PF00571">
    <property type="entry name" value="CBS"/>
    <property type="match status" value="2"/>
</dbReference>
<reference evidence="5" key="1">
    <citation type="submission" date="2016-11" db="EMBL/GenBank/DDBJ databases">
        <authorList>
            <person name="Varghese N."/>
            <person name="Submissions S."/>
        </authorList>
    </citation>
    <scope>NUCLEOTIDE SEQUENCE [LARGE SCALE GENOMIC DNA]</scope>
    <source>
        <strain evidence="5">DSM 14826</strain>
    </source>
</reference>
<dbReference type="Gene3D" id="3.10.580.10">
    <property type="entry name" value="CBS-domain"/>
    <property type="match status" value="1"/>
</dbReference>
<dbReference type="STRING" id="1120989.SAMN02745227_02041"/>
<evidence type="ECO:0000313" key="4">
    <source>
        <dbReference type="EMBL" id="SHK32055.1"/>
    </source>
</evidence>
<keyword evidence="5" id="KW-1185">Reference proteome</keyword>
<protein>
    <submittedName>
        <fullName evidence="4">CBS domain-containing protein</fullName>
    </submittedName>
</protein>
<dbReference type="InterPro" id="IPR046342">
    <property type="entry name" value="CBS_dom_sf"/>
</dbReference>
<dbReference type="SUPFAM" id="SSF54631">
    <property type="entry name" value="CBS-domain pair"/>
    <property type="match status" value="1"/>
</dbReference>
<dbReference type="EMBL" id="FRAI01000032">
    <property type="protein sequence ID" value="SHK32055.1"/>
    <property type="molecule type" value="Genomic_DNA"/>
</dbReference>
<dbReference type="SMART" id="SM00116">
    <property type="entry name" value="CBS"/>
    <property type="match status" value="2"/>
</dbReference>
<dbReference type="InterPro" id="IPR000644">
    <property type="entry name" value="CBS_dom"/>
</dbReference>
<evidence type="ECO:0000259" key="3">
    <source>
        <dbReference type="PROSITE" id="PS51371"/>
    </source>
</evidence>
<evidence type="ECO:0000256" key="1">
    <source>
        <dbReference type="ARBA" id="ARBA00023122"/>
    </source>
</evidence>
<dbReference type="InterPro" id="IPR051257">
    <property type="entry name" value="Diverse_CBS-Domain"/>
</dbReference>
<dbReference type="AlphaFoldDB" id="A0A1M6RHW2"/>
<name>A0A1M6RHW2_9FIRM</name>
<organism evidence="4 5">
    <name type="scientific">Anaerobranca californiensis DSM 14826</name>
    <dbReference type="NCBI Taxonomy" id="1120989"/>
    <lineage>
        <taxon>Bacteria</taxon>
        <taxon>Bacillati</taxon>
        <taxon>Bacillota</taxon>
        <taxon>Clostridia</taxon>
        <taxon>Eubacteriales</taxon>
        <taxon>Proteinivoracaceae</taxon>
        <taxon>Anaerobranca</taxon>
    </lineage>
</organism>
<gene>
    <name evidence="4" type="ORF">SAMN02745227_02041</name>
</gene>
<dbReference type="PROSITE" id="PS51371">
    <property type="entry name" value="CBS"/>
    <property type="match status" value="2"/>
</dbReference>
<evidence type="ECO:0000313" key="5">
    <source>
        <dbReference type="Proteomes" id="UP000243547"/>
    </source>
</evidence>
<feature type="domain" description="CBS" evidence="3">
    <location>
        <begin position="72"/>
        <end position="127"/>
    </location>
</feature>
<dbReference type="OrthoDB" id="9790355at2"/>
<proteinExistence type="predicted"/>
<dbReference type="Proteomes" id="UP000243547">
    <property type="component" value="Unassembled WGS sequence"/>
</dbReference>
<dbReference type="PANTHER" id="PTHR43080">
    <property type="entry name" value="CBS DOMAIN-CONTAINING PROTEIN CBSX3, MITOCHONDRIAL"/>
    <property type="match status" value="1"/>
</dbReference>
<feature type="domain" description="CBS" evidence="3">
    <location>
        <begin position="7"/>
        <end position="65"/>
    </location>
</feature>
<sequence>MKIKDLMKREVITITKEESVEKALNIMKMNNINGMPVVDEMGNLEGFVVKADIYRFLIEPGHYEVCPVDWVMAKEVVTVSPEESLLKGAKILRDNDIIALPVVEGRKVVGIISIEDILDYCIEKNFL</sequence>
<dbReference type="PANTHER" id="PTHR43080:SF2">
    <property type="entry name" value="CBS DOMAIN-CONTAINING PROTEIN"/>
    <property type="match status" value="1"/>
</dbReference>